<dbReference type="PANTHER" id="PTHR36394">
    <property type="entry name" value="OS01G0277700 PROTEIN"/>
    <property type="match status" value="1"/>
</dbReference>
<protein>
    <recommendedName>
        <fullName evidence="4">Urease accessory protein UreH-like transmembrane domain-containing protein</fullName>
    </recommendedName>
</protein>
<feature type="transmembrane region" description="Helical" evidence="1">
    <location>
        <begin position="75"/>
        <end position="94"/>
    </location>
</feature>
<evidence type="ECO:0000313" key="2">
    <source>
        <dbReference type="EMBL" id="MBT1710965.1"/>
    </source>
</evidence>
<gene>
    <name evidence="2" type="ORF">KK062_22170</name>
</gene>
<reference evidence="2 3" key="1">
    <citation type="submission" date="2021-05" db="EMBL/GenBank/DDBJ databases">
        <title>A Polyphasic approach of four new species of the genus Ohtaekwangia: Ohtaekwangia histidinii sp. nov., Ohtaekwangia cretensis sp. nov., Ohtaekwangia indiensis sp. nov., Ohtaekwangia reichenbachii sp. nov. from diverse environment.</title>
        <authorList>
            <person name="Octaviana S."/>
        </authorList>
    </citation>
    <scope>NUCLEOTIDE SEQUENCE [LARGE SCALE GENOMIC DNA]</scope>
    <source>
        <strain evidence="2 3">PWU5</strain>
    </source>
</reference>
<keyword evidence="1" id="KW-0472">Membrane</keyword>
<dbReference type="PANTHER" id="PTHR36394:SF1">
    <property type="entry name" value="OS01G0277700 PROTEIN"/>
    <property type="match status" value="1"/>
</dbReference>
<organism evidence="2 3">
    <name type="scientific">Dawidia cretensis</name>
    <dbReference type="NCBI Taxonomy" id="2782350"/>
    <lineage>
        <taxon>Bacteria</taxon>
        <taxon>Pseudomonadati</taxon>
        <taxon>Bacteroidota</taxon>
        <taxon>Cytophagia</taxon>
        <taxon>Cytophagales</taxon>
        <taxon>Chryseotaleaceae</taxon>
        <taxon>Dawidia</taxon>
    </lineage>
</organism>
<accession>A0AAP2E1D3</accession>
<sequence length="202" mass="22163">MIALIAGSLVLSVLHALIPNHWLPVLAISRREQWSLSQTTSVTLAAGLAHALSTVLLGGIIALAGRALSDSIEPFTHFFAPGVLVALGLFYVYQHHRHKHFHLHSKPVISPRQVVISLVIAMFFSPCLEIEAYFLMAGATGWWLVAVLALLYTIVTVSGMVLWVRLTYRGLVKMNWHTLEHNAGIITGVTLVLTGIASFFLH</sequence>
<evidence type="ECO:0000313" key="3">
    <source>
        <dbReference type="Proteomes" id="UP001319080"/>
    </source>
</evidence>
<evidence type="ECO:0000256" key="1">
    <source>
        <dbReference type="SAM" id="Phobius"/>
    </source>
</evidence>
<keyword evidence="1" id="KW-0812">Transmembrane</keyword>
<feature type="transmembrane region" description="Helical" evidence="1">
    <location>
        <begin position="142"/>
        <end position="163"/>
    </location>
</feature>
<name>A0AAP2E1D3_9BACT</name>
<dbReference type="EMBL" id="JAHESE010000028">
    <property type="protein sequence ID" value="MBT1710965.1"/>
    <property type="molecule type" value="Genomic_DNA"/>
</dbReference>
<dbReference type="RefSeq" id="WP_254086543.1">
    <property type="nucleotide sequence ID" value="NZ_JAHESE010000028.1"/>
</dbReference>
<feature type="transmembrane region" description="Helical" evidence="1">
    <location>
        <begin position="183"/>
        <end position="201"/>
    </location>
</feature>
<evidence type="ECO:0008006" key="4">
    <source>
        <dbReference type="Google" id="ProtNLM"/>
    </source>
</evidence>
<comment type="caution">
    <text evidence="2">The sequence shown here is derived from an EMBL/GenBank/DDBJ whole genome shotgun (WGS) entry which is preliminary data.</text>
</comment>
<keyword evidence="3" id="KW-1185">Reference proteome</keyword>
<feature type="transmembrane region" description="Helical" evidence="1">
    <location>
        <begin position="40"/>
        <end position="63"/>
    </location>
</feature>
<keyword evidence="1" id="KW-1133">Transmembrane helix</keyword>
<proteinExistence type="predicted"/>
<feature type="transmembrane region" description="Helical" evidence="1">
    <location>
        <begin position="114"/>
        <end position="135"/>
    </location>
</feature>
<dbReference type="Proteomes" id="UP001319080">
    <property type="component" value="Unassembled WGS sequence"/>
</dbReference>
<dbReference type="AlphaFoldDB" id="A0AAP2E1D3"/>